<feature type="compositionally biased region" description="Basic and acidic residues" evidence="1">
    <location>
        <begin position="99"/>
        <end position="128"/>
    </location>
</feature>
<feature type="domain" description="Reverse transcriptase Ty1/copia-type" evidence="2">
    <location>
        <begin position="1808"/>
        <end position="1924"/>
    </location>
</feature>
<accession>A0A812M2G4</accession>
<feature type="compositionally biased region" description="Polar residues" evidence="1">
    <location>
        <begin position="869"/>
        <end position="878"/>
    </location>
</feature>
<feature type="region of interest" description="Disordered" evidence="1">
    <location>
        <begin position="1"/>
        <end position="143"/>
    </location>
</feature>
<gene>
    <name evidence="3" type="primary">GIP</name>
    <name evidence="3" type="ORF">SNAT2548_LOCUS12816</name>
</gene>
<feature type="compositionally biased region" description="Low complexity" evidence="1">
    <location>
        <begin position="83"/>
        <end position="98"/>
    </location>
</feature>
<organism evidence="3 4">
    <name type="scientific">Symbiodinium natans</name>
    <dbReference type="NCBI Taxonomy" id="878477"/>
    <lineage>
        <taxon>Eukaryota</taxon>
        <taxon>Sar</taxon>
        <taxon>Alveolata</taxon>
        <taxon>Dinophyceae</taxon>
        <taxon>Suessiales</taxon>
        <taxon>Symbiodiniaceae</taxon>
        <taxon>Symbiodinium</taxon>
    </lineage>
</organism>
<dbReference type="Pfam" id="PF07727">
    <property type="entry name" value="RVT_2"/>
    <property type="match status" value="1"/>
</dbReference>
<dbReference type="InterPro" id="IPR013103">
    <property type="entry name" value="RVT_2"/>
</dbReference>
<sequence>MASFYGHGVWHDGGSGDAAGMADESRDKPGEPKPSVSGSRDERPFEGSEGETGDKDQWKSSDWWQSLWDAGWDRDGWQGWGGRSSWTDTWTSVSSGASDGDRDRGPRDGVPLRDDGDTFSDGHRDSSKGEVAGGEGGRGPSERIMVFSLPGEGDGDELGTLDMERLGSTKGMEYYTQWVRDRYLDVQVTQVGRSLSEFFRRLRRKPGQSIRDDCGEYDRCYARLMECGCVLPDIACAWVFIDRLGLDEAAELNLLASVGNVYDLKMLQRAAIVQDRALRKPWEQGNPQHQKGHRGAPWWKKNQFVTQTANVADVEIEEAEAMSENGETIPQEIAEEWFEAFMTHETAKQKYRDAAKMRGSDPEAVKRLASERLQIGEELLCGENFMCSVVCVTWDLKKEGRAPLLAITDTAKTVAGAPWVETYLAAAKDVNFTPLVLDSKEAFKFGASRIFESAYSIVISFGLGSQVVQVKVAVVNGDVPLLLSRKVLGQLGMVLDVASNRADFRATGVQGLALHLTETGHPAIAVQPEQKPAGSNPGPWQDIELQLFPKCAQYTAFVAESMSVEGDRELLCGDNHVRERVGSASVGLEAPQNPKLFFPKKIGLATHNMLLDDSLTPSSFMSWWENTKISNDFWVEGEHSLVRVHVVPRKHFFDPEGWSTGSEVHKHALLEQLGQCLLERPKQLWELTKAELYEEAESRGLWVNPSWSAPEVRSLIREDIDRASSVTPATMIPPGLSKMTLEMLIQTVTEMNIEIPPRASKGMVMRLIRDGAGGGDQHVMTFGRYKGYLFTETPPGYRQWAMREVQENSNASEELRMYAEWCRARPEGNSKGTYFHLSEDDPEANATTPYVFDEVDNTRWELLGRTGTSTIQHPSTVSPKPKAYPRTPTTLGTRRGAPWETGSSSSMQAELDPDVLEEIQQLETRLAVIRDRHGGLNGPEEQATGVDDDPCPGATIVTEFEPTEEVFYECFEETDGCVEQDGGKEILSVETMKDAEQCEALAKQKLKEKKFEIVDLLEIVENINFSRKGRHRRAYGDKDAVINGILGGLWSYGSMSGISNVSMSLPCTMKYINVFMRNKLGNDATWTSFALNRDIATDVHCDHNNLPGSISYTMSFGNFSGGELWCHDEETTPELCVLRHGPAGEALRGRLVVTKDVPVAFDARKKHATQEWEGTRWCLACFTTRSFKDLDRGDEELLLGMSFPVRGRTQAKAKKEEARPNKGLRKKLWRSARRLATLATWSVSSLEYPLPRGPDAVALFEIGDHSRTFETAETTFLTAEPCLPRDLFAAGFIVSLQDTLRELKPGTVWIHGDKIPGKLSSLTEFVNQQLATGGQVVLEADKDDDVVWGQEFIVEVMKVYESQARDGGDGRRLLRVGSSLARLPKLEESHAENLLKIHLDRKFTAEDGGGALDEDRPLVEMCCAVDHEAPRGHPDGDERVGSKGITFGPGPTIQPEVSSSLKRLHQNLGHIGAEDLCRHLRLAGAGPEVVKAAKRLRCEVRARNKRGGTTRPASAPKLLQFNQVVAVDAFSAYDAFGKRHEFMSVVDVGTSYHVVFSLRGHHAEDMELNFCEAWSHVFGPPGTIALDRRWHGPATVIGTEGCNLWVSFGGRCHLVAPEHLRRATGEELGEAFTSRATLDDLHKLLEVEPDEVIFADQDEEIEGDPVLLPGDGDVEEGPVGEERGVRRGPDDRGDEVVPTVSKRYRTKGPPEVPVRDPDIDDTEEVMMVRRAKTARGREKQLEKEIPWGMIPHEQHEAFRAAEDKQYREHIDHEALEPLSLEESRRINMEKKDRILNSRFAYRDKALAKRRRDPDVPWKHKARLVISGHLDPDINKGLETMAPTVSRQSILLLLQILASRLSDGWTAAAGDITAAFLNGDELPRELYFRQPRSGLGNLHPEQLLRIRKGVFGLVDSPHAWWNRFKGEVTNMKPELPDGSRCVIVQNPLDPCVFFVKKVLGEKEDGELELSEPICYLAVHVDDVILIGDKMVVEALKKEMSKVFPIEDWEEGVFEYIGSVIEVSDNKVKVSQEDYVASRLFEVEVHRGQADDDLATEEQLCDNRSLVGGLSWLAGQTRPDLQASVSMCQQLQKEPRVSDIKFTNLVARRAMEHKHRGIEFHPIDLNQAVLLSYHDAGWANAPPDSDDPVYRLTPEEDTLGMFSEGPFMNKPRRAKRGNSNIASQLGNIYILADRKILHGEPSMLSVLDWRSGACSRVCRSTFSAETMACCGAVEGADFIEKSLETLLKGELQRKTSGRITMRFLSDCRSLYDHLTRGGIPRMPSDRRLAIDMAAVRQDLQLLKGRLAWVPTGHQLADVLTKPMKARGWWEVITSPFSLTFQEGRRESF</sequence>
<proteinExistence type="predicted"/>
<feature type="compositionally biased region" description="Basic and acidic residues" evidence="1">
    <location>
        <begin position="1680"/>
        <end position="1695"/>
    </location>
</feature>
<evidence type="ECO:0000313" key="4">
    <source>
        <dbReference type="Proteomes" id="UP000604046"/>
    </source>
</evidence>
<feature type="compositionally biased region" description="Basic and acidic residues" evidence="1">
    <location>
        <begin position="39"/>
        <end position="59"/>
    </location>
</feature>
<protein>
    <submittedName>
        <fullName evidence="3">GIP protein</fullName>
    </submittedName>
</protein>
<evidence type="ECO:0000259" key="2">
    <source>
        <dbReference type="Pfam" id="PF07727"/>
    </source>
</evidence>
<feature type="region of interest" description="Disordered" evidence="1">
    <location>
        <begin position="1663"/>
        <end position="1718"/>
    </location>
</feature>
<dbReference type="Proteomes" id="UP000604046">
    <property type="component" value="Unassembled WGS sequence"/>
</dbReference>
<reference evidence="3" key="1">
    <citation type="submission" date="2021-02" db="EMBL/GenBank/DDBJ databases">
        <authorList>
            <person name="Dougan E. K."/>
            <person name="Rhodes N."/>
            <person name="Thang M."/>
            <person name="Chan C."/>
        </authorList>
    </citation>
    <scope>NUCLEOTIDE SEQUENCE</scope>
</reference>
<name>A0A812M2G4_9DINO</name>
<feature type="region of interest" description="Disordered" evidence="1">
    <location>
        <begin position="869"/>
        <end position="908"/>
    </location>
</feature>
<feature type="compositionally biased region" description="Low complexity" evidence="1">
    <location>
        <begin position="885"/>
        <end position="896"/>
    </location>
</feature>
<dbReference type="OrthoDB" id="10058978at2759"/>
<evidence type="ECO:0000256" key="1">
    <source>
        <dbReference type="SAM" id="MobiDB-lite"/>
    </source>
</evidence>
<evidence type="ECO:0000313" key="3">
    <source>
        <dbReference type="EMBL" id="CAE7254046.1"/>
    </source>
</evidence>
<dbReference type="EMBL" id="CAJNDS010001276">
    <property type="protein sequence ID" value="CAE7254046.1"/>
    <property type="molecule type" value="Genomic_DNA"/>
</dbReference>
<keyword evidence="4" id="KW-1185">Reference proteome</keyword>
<comment type="caution">
    <text evidence="3">The sequence shown here is derived from an EMBL/GenBank/DDBJ whole genome shotgun (WGS) entry which is preliminary data.</text>
</comment>